<protein>
    <submittedName>
        <fullName evidence="12">Peptidase</fullName>
    </submittedName>
</protein>
<dbReference type="EMBL" id="BIXY01000010">
    <property type="protein sequence ID" value="GCF07422.1"/>
    <property type="molecule type" value="Genomic_DNA"/>
</dbReference>
<comment type="similarity">
    <text evidence="8">Belongs to the peptidase M48 family.</text>
</comment>
<dbReference type="GO" id="GO:0004222">
    <property type="term" value="F:metalloendopeptidase activity"/>
    <property type="evidence" value="ECO:0007669"/>
    <property type="project" value="InterPro"/>
</dbReference>
<evidence type="ECO:0000256" key="8">
    <source>
        <dbReference type="RuleBase" id="RU003983"/>
    </source>
</evidence>
<dbReference type="Gene3D" id="3.30.2010.10">
    <property type="entry name" value="Metalloproteases ('zincins'), catalytic domain"/>
    <property type="match status" value="1"/>
</dbReference>
<feature type="transmembrane region" description="Helical" evidence="9">
    <location>
        <begin position="260"/>
        <end position="283"/>
    </location>
</feature>
<dbReference type="InterPro" id="IPR027057">
    <property type="entry name" value="CAXX_Prtase_1"/>
</dbReference>
<dbReference type="InterPro" id="IPR001915">
    <property type="entry name" value="Peptidase_M48"/>
</dbReference>
<keyword evidence="2 7" id="KW-0479">Metal-binding</keyword>
<dbReference type="Proteomes" id="UP000322530">
    <property type="component" value="Unassembled WGS sequence"/>
</dbReference>
<dbReference type="Pfam" id="PF01435">
    <property type="entry name" value="Peptidase_M48"/>
    <property type="match status" value="1"/>
</dbReference>
<organism evidence="12 13">
    <name type="scientific">Dictyobacter arantiisoli</name>
    <dbReference type="NCBI Taxonomy" id="2014874"/>
    <lineage>
        <taxon>Bacteria</taxon>
        <taxon>Bacillati</taxon>
        <taxon>Chloroflexota</taxon>
        <taxon>Ktedonobacteria</taxon>
        <taxon>Ktedonobacterales</taxon>
        <taxon>Dictyobacteraceae</taxon>
        <taxon>Dictyobacter</taxon>
    </lineage>
</organism>
<keyword evidence="13" id="KW-1185">Reference proteome</keyword>
<name>A0A5A5T7N8_9CHLR</name>
<feature type="transmembrane region" description="Helical" evidence="9">
    <location>
        <begin position="72"/>
        <end position="95"/>
    </location>
</feature>
<feature type="transmembrane region" description="Helical" evidence="9">
    <location>
        <begin position="21"/>
        <end position="39"/>
    </location>
</feature>
<feature type="active site" description="Proton donor" evidence="6">
    <location>
        <position position="328"/>
    </location>
</feature>
<evidence type="ECO:0000256" key="9">
    <source>
        <dbReference type="SAM" id="Phobius"/>
    </source>
</evidence>
<reference evidence="12 13" key="1">
    <citation type="submission" date="2019-01" db="EMBL/GenBank/DDBJ databases">
        <title>Draft genome sequence of Dictyobacter sp. Uno17.</title>
        <authorList>
            <person name="Wang C.M."/>
            <person name="Zheng Y."/>
            <person name="Sakai Y."/>
            <person name="Abe K."/>
            <person name="Yokota A."/>
            <person name="Yabe S."/>
        </authorList>
    </citation>
    <scope>NUCLEOTIDE SEQUENCE [LARGE SCALE GENOMIC DNA]</scope>
    <source>
        <strain evidence="12 13">Uno17</strain>
    </source>
</reference>
<feature type="binding site" evidence="7">
    <location>
        <position position="251"/>
    </location>
    <ligand>
        <name>Zn(2+)</name>
        <dbReference type="ChEBI" id="CHEBI:29105"/>
        <note>catalytic</note>
    </ligand>
</feature>
<keyword evidence="1 8" id="KW-0645">Protease</keyword>
<dbReference type="InterPro" id="IPR032456">
    <property type="entry name" value="Peptidase_M48_N"/>
</dbReference>
<keyword evidence="3 8" id="KW-0378">Hydrolase</keyword>
<feature type="domain" description="Peptidase M48" evidence="10">
    <location>
        <begin position="178"/>
        <end position="381"/>
    </location>
</feature>
<gene>
    <name evidence="12" type="ORF">KDI_09860</name>
</gene>
<dbReference type="RefSeq" id="WP_149400446.1">
    <property type="nucleotide sequence ID" value="NZ_BIXY01000010.1"/>
</dbReference>
<dbReference type="Pfam" id="PF16491">
    <property type="entry name" value="Peptidase_M48_N"/>
    <property type="match status" value="1"/>
</dbReference>
<evidence type="ECO:0000256" key="3">
    <source>
        <dbReference type="ARBA" id="ARBA00022801"/>
    </source>
</evidence>
<evidence type="ECO:0000313" key="13">
    <source>
        <dbReference type="Proteomes" id="UP000322530"/>
    </source>
</evidence>
<feature type="transmembrane region" description="Helical" evidence="9">
    <location>
        <begin position="295"/>
        <end position="315"/>
    </location>
</feature>
<dbReference type="AlphaFoldDB" id="A0A5A5T7N8"/>
<evidence type="ECO:0000256" key="5">
    <source>
        <dbReference type="ARBA" id="ARBA00023049"/>
    </source>
</evidence>
<evidence type="ECO:0000313" key="12">
    <source>
        <dbReference type="EMBL" id="GCF07422.1"/>
    </source>
</evidence>
<sequence>MEIDVERQQKAREYARVSRRFSYINMGIGVLMILIVLGARLDVWFRNILQAAAKTLPFLNWQPHAGWFPWQIVAYSILAFLLYEIITFPLSYYTGFVLPHRYGIAVQNLKVWYRDLGISLLLNLILEAVFISLIFALLAFQPQWWWLWTALLILFFSVVMANLAPILLYPIFYKFTPLPEGELTQRLLALVERAHTRVRGVYSMKMSNKTTGTNAALMGLGNTRRIVLGDTMTDRFTVDEIEVVLAHELGHHVHHDIWKLIVSQSIIMLIGLYLVNLVLHWAVDQQQYYRALTDPAILPFFFALLGLFSFIIMPLSNGYTRIIEYQADEYALQSTGKIEDFKSAMRRLANQNLAEIEPAPLIEFLFHSHPSIKKRLLHADEFAARQQHTPLDYPSSASLSADN</sequence>
<dbReference type="OrthoDB" id="9781930at2"/>
<feature type="domain" description="CAAX prenyl protease 1 N-terminal" evidence="11">
    <location>
        <begin position="3"/>
        <end position="174"/>
    </location>
</feature>
<feature type="binding site" evidence="7">
    <location>
        <position position="247"/>
    </location>
    <ligand>
        <name>Zn(2+)</name>
        <dbReference type="ChEBI" id="CHEBI:29105"/>
        <note>catalytic</note>
    </ligand>
</feature>
<evidence type="ECO:0000256" key="2">
    <source>
        <dbReference type="ARBA" id="ARBA00022723"/>
    </source>
</evidence>
<dbReference type="PANTHER" id="PTHR10120">
    <property type="entry name" value="CAAX PRENYL PROTEASE 1"/>
    <property type="match status" value="1"/>
</dbReference>
<keyword evidence="4 7" id="KW-0862">Zinc</keyword>
<accession>A0A5A5T7N8</accession>
<feature type="binding site" evidence="7">
    <location>
        <position position="324"/>
    </location>
    <ligand>
        <name>Zn(2+)</name>
        <dbReference type="ChEBI" id="CHEBI:29105"/>
        <note>catalytic</note>
    </ligand>
</feature>
<comment type="caution">
    <text evidence="12">The sequence shown here is derived from an EMBL/GenBank/DDBJ whole genome shotgun (WGS) entry which is preliminary data.</text>
</comment>
<feature type="transmembrane region" description="Helical" evidence="9">
    <location>
        <begin position="145"/>
        <end position="169"/>
    </location>
</feature>
<evidence type="ECO:0000256" key="1">
    <source>
        <dbReference type="ARBA" id="ARBA00022670"/>
    </source>
</evidence>
<evidence type="ECO:0000256" key="6">
    <source>
        <dbReference type="PIRSR" id="PIRSR627057-1"/>
    </source>
</evidence>
<evidence type="ECO:0000256" key="7">
    <source>
        <dbReference type="PIRSR" id="PIRSR627057-2"/>
    </source>
</evidence>
<feature type="transmembrane region" description="Helical" evidence="9">
    <location>
        <begin position="116"/>
        <end position="139"/>
    </location>
</feature>
<feature type="active site" evidence="6">
    <location>
        <position position="248"/>
    </location>
</feature>
<keyword evidence="9" id="KW-0472">Membrane</keyword>
<evidence type="ECO:0000259" key="11">
    <source>
        <dbReference type="Pfam" id="PF16491"/>
    </source>
</evidence>
<keyword evidence="9" id="KW-0812">Transmembrane</keyword>
<proteinExistence type="inferred from homology"/>
<evidence type="ECO:0000256" key="4">
    <source>
        <dbReference type="ARBA" id="ARBA00022833"/>
    </source>
</evidence>
<dbReference type="GO" id="GO:0046872">
    <property type="term" value="F:metal ion binding"/>
    <property type="evidence" value="ECO:0007669"/>
    <property type="project" value="UniProtKB-KW"/>
</dbReference>
<keyword evidence="9" id="KW-1133">Transmembrane helix</keyword>
<keyword evidence="5 8" id="KW-0482">Metalloprotease</keyword>
<dbReference type="GO" id="GO:0071586">
    <property type="term" value="P:CAAX-box protein processing"/>
    <property type="evidence" value="ECO:0007669"/>
    <property type="project" value="InterPro"/>
</dbReference>
<dbReference type="CDD" id="cd07343">
    <property type="entry name" value="M48A_Zmpste24p_like"/>
    <property type="match status" value="1"/>
</dbReference>
<comment type="cofactor">
    <cofactor evidence="7 8">
        <name>Zn(2+)</name>
        <dbReference type="ChEBI" id="CHEBI:29105"/>
    </cofactor>
    <text evidence="7 8">Binds 1 zinc ion per subunit.</text>
</comment>
<evidence type="ECO:0000259" key="10">
    <source>
        <dbReference type="Pfam" id="PF01435"/>
    </source>
</evidence>